<accession>A0A9X1ZY65</accession>
<feature type="transmembrane region" description="Helical" evidence="6">
    <location>
        <begin position="223"/>
        <end position="241"/>
    </location>
</feature>
<keyword evidence="9" id="KW-1185">Reference proteome</keyword>
<feature type="transmembrane region" description="Helical" evidence="6">
    <location>
        <begin position="367"/>
        <end position="390"/>
    </location>
</feature>
<feature type="transmembrane region" description="Helical" evidence="6">
    <location>
        <begin position="126"/>
        <end position="143"/>
    </location>
</feature>
<dbReference type="InterPro" id="IPR045062">
    <property type="entry name" value="Cyt_c_biogenesis_CcsA/CcmC"/>
</dbReference>
<evidence type="ECO:0000256" key="4">
    <source>
        <dbReference type="ARBA" id="ARBA00022989"/>
    </source>
</evidence>
<feature type="transmembrane region" description="Helical" evidence="6">
    <location>
        <begin position="38"/>
        <end position="57"/>
    </location>
</feature>
<name>A0A9X1ZY65_9BURK</name>
<dbReference type="AlphaFoldDB" id="A0A9X1ZY65"/>
<feature type="transmembrane region" description="Helical" evidence="6">
    <location>
        <begin position="343"/>
        <end position="360"/>
    </location>
</feature>
<dbReference type="PANTHER" id="PTHR30071">
    <property type="entry name" value="HEME EXPORTER PROTEIN C"/>
    <property type="match status" value="1"/>
</dbReference>
<feature type="transmembrane region" description="Helical" evidence="6">
    <location>
        <begin position="261"/>
        <end position="284"/>
    </location>
</feature>
<feature type="transmembrane region" description="Helical" evidence="6">
    <location>
        <begin position="193"/>
        <end position="211"/>
    </location>
</feature>
<comment type="subcellular location">
    <subcellularLocation>
        <location evidence="1">Membrane</location>
        <topology evidence="1">Multi-pass membrane protein</topology>
    </subcellularLocation>
</comment>
<organism evidence="8 9">
    <name type="scientific">Paraburkholderia tagetis</name>
    <dbReference type="NCBI Taxonomy" id="2913261"/>
    <lineage>
        <taxon>Bacteria</taxon>
        <taxon>Pseudomonadati</taxon>
        <taxon>Pseudomonadota</taxon>
        <taxon>Betaproteobacteria</taxon>
        <taxon>Burkholderiales</taxon>
        <taxon>Burkholderiaceae</taxon>
        <taxon>Paraburkholderia</taxon>
    </lineage>
</organism>
<keyword evidence="5 6" id="KW-0472">Membrane</keyword>
<feature type="transmembrane region" description="Helical" evidence="6">
    <location>
        <begin position="304"/>
        <end position="328"/>
    </location>
</feature>
<keyword evidence="2 6" id="KW-0812">Transmembrane</keyword>
<comment type="caution">
    <text evidence="8">The sequence shown here is derived from an EMBL/GenBank/DDBJ whole genome shotgun (WGS) entry which is preliminary data.</text>
</comment>
<dbReference type="GO" id="GO:0005886">
    <property type="term" value="C:plasma membrane"/>
    <property type="evidence" value="ECO:0007669"/>
    <property type="project" value="TreeGrafter"/>
</dbReference>
<protein>
    <submittedName>
        <fullName evidence="8">C-type cytochrome biogenesis protein CcsB</fullName>
    </submittedName>
</protein>
<feature type="transmembrane region" description="Helical" evidence="6">
    <location>
        <begin position="88"/>
        <end position="106"/>
    </location>
</feature>
<dbReference type="EMBL" id="JAKLJA010000051">
    <property type="protein sequence ID" value="MCG5078153.1"/>
    <property type="molecule type" value="Genomic_DNA"/>
</dbReference>
<dbReference type="InterPro" id="IPR017562">
    <property type="entry name" value="Cyt_c_biogenesis_CcsA"/>
</dbReference>
<evidence type="ECO:0000256" key="2">
    <source>
        <dbReference type="ARBA" id="ARBA00022692"/>
    </source>
</evidence>
<dbReference type="PANTHER" id="PTHR30071:SF1">
    <property type="entry name" value="CYTOCHROME B_B6 PROTEIN-RELATED"/>
    <property type="match status" value="1"/>
</dbReference>
<reference evidence="8" key="1">
    <citation type="submission" date="2022-01" db="EMBL/GenBank/DDBJ databases">
        <title>Genome sequence and assembly of Parabukholderia sp. RG36.</title>
        <authorList>
            <person name="Chhetri G."/>
        </authorList>
    </citation>
    <scope>NUCLEOTIDE SEQUENCE</scope>
    <source>
        <strain evidence="8">RG36</strain>
    </source>
</reference>
<dbReference type="Proteomes" id="UP001139308">
    <property type="component" value="Unassembled WGS sequence"/>
</dbReference>
<keyword evidence="4 6" id="KW-1133">Transmembrane helix</keyword>
<dbReference type="GO" id="GO:0020037">
    <property type="term" value="F:heme binding"/>
    <property type="evidence" value="ECO:0007669"/>
    <property type="project" value="InterPro"/>
</dbReference>
<feature type="transmembrane region" description="Helical" evidence="6">
    <location>
        <begin position="155"/>
        <end position="173"/>
    </location>
</feature>
<proteinExistence type="predicted"/>
<dbReference type="InterPro" id="IPR002541">
    <property type="entry name" value="Cyt_c_assembly"/>
</dbReference>
<dbReference type="Pfam" id="PF01578">
    <property type="entry name" value="Cytochrom_C_asm"/>
    <property type="match status" value="1"/>
</dbReference>
<dbReference type="RefSeq" id="WP_238468081.1">
    <property type="nucleotide sequence ID" value="NZ_JAKLJA010000051.1"/>
</dbReference>
<dbReference type="GO" id="GO:0017004">
    <property type="term" value="P:cytochrome complex assembly"/>
    <property type="evidence" value="ECO:0007669"/>
    <property type="project" value="UniProtKB-KW"/>
</dbReference>
<evidence type="ECO:0000313" key="8">
    <source>
        <dbReference type="EMBL" id="MCG5078153.1"/>
    </source>
</evidence>
<sequence>MNLTQISQSSASTAQQPTAAVPAPWLDVRPFWRRLSPLDWLFALAFATGAGYALVSYQARMDYYDETVLVGATSASIVLGWRWKQGRLLMMLIATLSVAAISVYHGDLARADSVFLLKYCLSSQSAILWMSALFALATLFYWIGLLSRSDTGGAIGTWMTWAAALMGFVGLMVRWYESWLMGADIGHIPVSNLYEVFVLFCLITALLYLYYERHYETRALGAFVLLIITAAVGFLTWYSAARDAQQIEPLVPALQSWWMKIHVPANFIGYGSFALSAMVAVAYLCKEHGILAGRLPDFEVLDDLMYKSIAVGFAFFTIATVLGAMWAAEAWGGYWSWDPKESWALIVWLNYAAWLHLRLVRGLRGAAAAWWALTGLLVTTFAFLGVNMFLSGLHSYGKL</sequence>
<evidence type="ECO:0000256" key="6">
    <source>
        <dbReference type="SAM" id="Phobius"/>
    </source>
</evidence>
<evidence type="ECO:0000313" key="9">
    <source>
        <dbReference type="Proteomes" id="UP001139308"/>
    </source>
</evidence>
<evidence type="ECO:0000259" key="7">
    <source>
        <dbReference type="Pfam" id="PF01578"/>
    </source>
</evidence>
<evidence type="ECO:0000256" key="3">
    <source>
        <dbReference type="ARBA" id="ARBA00022748"/>
    </source>
</evidence>
<dbReference type="NCBIfam" id="TIGR03144">
    <property type="entry name" value="cytochr_II_ccsB"/>
    <property type="match status" value="1"/>
</dbReference>
<evidence type="ECO:0000256" key="5">
    <source>
        <dbReference type="ARBA" id="ARBA00023136"/>
    </source>
</evidence>
<feature type="domain" description="Cytochrome c assembly protein" evidence="7">
    <location>
        <begin position="190"/>
        <end position="394"/>
    </location>
</feature>
<evidence type="ECO:0000256" key="1">
    <source>
        <dbReference type="ARBA" id="ARBA00004141"/>
    </source>
</evidence>
<gene>
    <name evidence="8" type="primary">ccsB</name>
    <name evidence="8" type="ORF">L5014_33300</name>
</gene>
<keyword evidence="3" id="KW-0201">Cytochrome c-type biogenesis</keyword>